<evidence type="ECO:0000256" key="6">
    <source>
        <dbReference type="ARBA" id="ARBA00047745"/>
    </source>
</evidence>
<dbReference type="NCBIfam" id="TIGR03828">
    <property type="entry name" value="pfkB"/>
    <property type="match status" value="1"/>
</dbReference>
<dbReference type="PANTHER" id="PTHR46566:SF5">
    <property type="entry name" value="1-PHOSPHOFRUCTOKINASE"/>
    <property type="match status" value="1"/>
</dbReference>
<dbReference type="PANTHER" id="PTHR46566">
    <property type="entry name" value="1-PHOSPHOFRUCTOKINASE-RELATED"/>
    <property type="match status" value="1"/>
</dbReference>
<evidence type="ECO:0000256" key="1">
    <source>
        <dbReference type="ARBA" id="ARBA00010688"/>
    </source>
</evidence>
<accession>A0ABS3NI72</accession>
<evidence type="ECO:0000256" key="7">
    <source>
        <dbReference type="PIRNR" id="PIRNR000535"/>
    </source>
</evidence>
<dbReference type="Proteomes" id="UP000664882">
    <property type="component" value="Unassembled WGS sequence"/>
</dbReference>
<dbReference type="PROSITE" id="PS00584">
    <property type="entry name" value="PFKB_KINASES_2"/>
    <property type="match status" value="1"/>
</dbReference>
<comment type="caution">
    <text evidence="10">The sequence shown here is derived from an EMBL/GenBank/DDBJ whole genome shotgun (WGS) entry which is preliminary data.</text>
</comment>
<dbReference type="PIRSF" id="PIRSF000535">
    <property type="entry name" value="1PFK/6PFK/LacC"/>
    <property type="match status" value="1"/>
</dbReference>
<feature type="domain" description="Carbohydrate kinase PfkB" evidence="9">
    <location>
        <begin position="21"/>
        <end position="295"/>
    </location>
</feature>
<evidence type="ECO:0000313" key="10">
    <source>
        <dbReference type="EMBL" id="MBO1520235.1"/>
    </source>
</evidence>
<dbReference type="InterPro" id="IPR029056">
    <property type="entry name" value="Ribokinase-like"/>
</dbReference>
<sequence>MSIVTVTLNPALDLSVTIPSLQKNQVNIATNQHLGPAGKGINVARVLSDLGHTPIVTGFLGRDNAAPFTQLFSEQGIRDHCLRLAGNTRINTKISEGDGSVTDINTPGLAVTKAAWSKLCLQLNALVDEVEVLVISGSVPPGVSLAQFSALIAWGRQHNKAVILDSSHAALEAGIKARPSLIKPNIDELSTLMGRTLSHEPDIMAAAGQLQQQGIAHVVVSMGAQGVYWFTPTQCWHAQVPKVDVVSTVGAGDSLVAGLSVGLVHSDTSFFDPESILRRATALSLLAVTQVGVGIYSSQQYADYQAAITITERAARRV</sequence>
<name>A0ABS3NI72_9GAMM</name>
<comment type="catalytic activity">
    <reaction evidence="6 8">
        <text>beta-D-fructose 1-phosphate + ATP = beta-D-fructose 1,6-bisphosphate + ADP + H(+)</text>
        <dbReference type="Rhea" id="RHEA:14213"/>
        <dbReference type="ChEBI" id="CHEBI:15378"/>
        <dbReference type="ChEBI" id="CHEBI:30616"/>
        <dbReference type="ChEBI" id="CHEBI:32966"/>
        <dbReference type="ChEBI" id="CHEBI:138881"/>
        <dbReference type="ChEBI" id="CHEBI:456216"/>
        <dbReference type="EC" id="2.7.1.56"/>
    </reaction>
</comment>
<evidence type="ECO:0000256" key="2">
    <source>
        <dbReference type="ARBA" id="ARBA00022679"/>
    </source>
</evidence>
<keyword evidence="11" id="KW-1185">Reference proteome</keyword>
<reference evidence="10 11" key="1">
    <citation type="submission" date="2021-03" db="EMBL/GenBank/DDBJ databases">
        <title>Oceanisphaera sp. nov., isolated from the intestine.</title>
        <authorList>
            <person name="Zhao L.-H."/>
            <person name="Shi L.-F."/>
        </authorList>
    </citation>
    <scope>NUCLEOTIDE SEQUENCE [LARGE SCALE GENOMIC DNA]</scope>
    <source>
        <strain evidence="10 11">DM8</strain>
    </source>
</reference>
<evidence type="ECO:0000259" key="9">
    <source>
        <dbReference type="Pfam" id="PF00294"/>
    </source>
</evidence>
<dbReference type="InterPro" id="IPR011611">
    <property type="entry name" value="PfkB_dom"/>
</dbReference>
<dbReference type="Gene3D" id="3.40.1190.20">
    <property type="match status" value="1"/>
</dbReference>
<dbReference type="RefSeq" id="WP_208006111.1">
    <property type="nucleotide sequence ID" value="NZ_JAGDFX010000013.1"/>
</dbReference>
<proteinExistence type="inferred from homology"/>
<dbReference type="InterPro" id="IPR002173">
    <property type="entry name" value="Carboh/pur_kinase_PfkB_CS"/>
</dbReference>
<dbReference type="InterPro" id="IPR022463">
    <property type="entry name" value="1-PFruKinase"/>
</dbReference>
<dbReference type="Pfam" id="PF00294">
    <property type="entry name" value="PfkB"/>
    <property type="match status" value="1"/>
</dbReference>
<dbReference type="EMBL" id="JAGDFX010000013">
    <property type="protein sequence ID" value="MBO1520235.1"/>
    <property type="molecule type" value="Genomic_DNA"/>
</dbReference>
<dbReference type="PROSITE" id="PS00583">
    <property type="entry name" value="PFKB_KINASES_1"/>
    <property type="match status" value="1"/>
</dbReference>
<comment type="similarity">
    <text evidence="1 7 8">Belongs to the carbohydrate kinase PfkB family.</text>
</comment>
<keyword evidence="2 7" id="KW-0808">Transferase</keyword>
<keyword evidence="3 8" id="KW-0547">Nucleotide-binding</keyword>
<dbReference type="GO" id="GO:0008662">
    <property type="term" value="F:1-phosphofructokinase activity"/>
    <property type="evidence" value="ECO:0007669"/>
    <property type="project" value="UniProtKB-EC"/>
</dbReference>
<evidence type="ECO:0000256" key="8">
    <source>
        <dbReference type="RuleBase" id="RU369061"/>
    </source>
</evidence>
<evidence type="ECO:0000256" key="4">
    <source>
        <dbReference type="ARBA" id="ARBA00022777"/>
    </source>
</evidence>
<gene>
    <name evidence="10" type="primary">pfkB</name>
    <name evidence="10" type="ORF">J3U76_11475</name>
</gene>
<dbReference type="InterPro" id="IPR017583">
    <property type="entry name" value="Tagatose/fructose_Pkinase"/>
</dbReference>
<keyword evidence="4 8" id="KW-0418">Kinase</keyword>
<comment type="function">
    <text evidence="8">Catalyzes the ATP-dependent phosphorylation of fructose-l-phosphate to fructose-l,6-bisphosphate.</text>
</comment>
<evidence type="ECO:0000313" key="11">
    <source>
        <dbReference type="Proteomes" id="UP000664882"/>
    </source>
</evidence>
<evidence type="ECO:0000256" key="3">
    <source>
        <dbReference type="ARBA" id="ARBA00022741"/>
    </source>
</evidence>
<evidence type="ECO:0000256" key="5">
    <source>
        <dbReference type="ARBA" id="ARBA00022840"/>
    </source>
</evidence>
<dbReference type="SUPFAM" id="SSF53613">
    <property type="entry name" value="Ribokinase-like"/>
    <property type="match status" value="1"/>
</dbReference>
<organism evidence="10 11">
    <name type="scientific">Oceanisphaera pacifica</name>
    <dbReference type="NCBI Taxonomy" id="2818389"/>
    <lineage>
        <taxon>Bacteria</taxon>
        <taxon>Pseudomonadati</taxon>
        <taxon>Pseudomonadota</taxon>
        <taxon>Gammaproteobacteria</taxon>
        <taxon>Aeromonadales</taxon>
        <taxon>Aeromonadaceae</taxon>
        <taxon>Oceanisphaera</taxon>
    </lineage>
</organism>
<dbReference type="CDD" id="cd01164">
    <property type="entry name" value="FruK_PfkB_like"/>
    <property type="match status" value="1"/>
</dbReference>
<protein>
    <recommendedName>
        <fullName evidence="7">Phosphofructokinase</fullName>
    </recommendedName>
</protein>
<dbReference type="NCBIfam" id="TIGR03168">
    <property type="entry name" value="1-PFK"/>
    <property type="match status" value="1"/>
</dbReference>
<keyword evidence="5 8" id="KW-0067">ATP-binding</keyword>